<organism evidence="2">
    <name type="scientific">Oryza sativa subsp. japonica</name>
    <name type="common">Rice</name>
    <dbReference type="NCBI Taxonomy" id="39947"/>
    <lineage>
        <taxon>Eukaryota</taxon>
        <taxon>Viridiplantae</taxon>
        <taxon>Streptophyta</taxon>
        <taxon>Embryophyta</taxon>
        <taxon>Tracheophyta</taxon>
        <taxon>Spermatophyta</taxon>
        <taxon>Magnoliopsida</taxon>
        <taxon>Liliopsida</taxon>
        <taxon>Poales</taxon>
        <taxon>Poaceae</taxon>
        <taxon>BOP clade</taxon>
        <taxon>Oryzoideae</taxon>
        <taxon>Oryzeae</taxon>
        <taxon>Oryzinae</taxon>
        <taxon>Oryza</taxon>
        <taxon>Oryza sativa</taxon>
    </lineage>
</organism>
<reference evidence="2" key="3">
    <citation type="submission" date="2006-07" db="EMBL/GenBank/DDBJ databases">
        <authorList>
            <person name="Buell R."/>
        </authorList>
    </citation>
    <scope>NUCLEOTIDE SEQUENCE</scope>
</reference>
<dbReference type="Pfam" id="PF13966">
    <property type="entry name" value="zf-RVT"/>
    <property type="match status" value="1"/>
</dbReference>
<dbReference type="EMBL" id="DP000086">
    <property type="protein sequence ID" value="ABB46783.1"/>
    <property type="molecule type" value="Genomic_DNA"/>
</dbReference>
<reference evidence="2" key="1">
    <citation type="journal article" date="2003" name="Science">
        <title>In-depth view of structure, activity, and evolution of rice chromosome 10.</title>
        <authorList>
            <consortium name="Rice Chromosome 10 Sequencing Consortium"/>
        </authorList>
    </citation>
    <scope>NUCLEOTIDE SEQUENCE [LARGE SCALE GENOMIC DNA]</scope>
</reference>
<feature type="domain" description="Reverse transcriptase zinc-binding" evidence="1">
    <location>
        <begin position="149"/>
        <end position="204"/>
    </location>
</feature>
<proteinExistence type="predicted"/>
<accession>Q33AZ2</accession>
<evidence type="ECO:0000313" key="2">
    <source>
        <dbReference type="EMBL" id="ABB46783.1"/>
    </source>
</evidence>
<gene>
    <name evidence="2" type="ordered locus">LOC_Os10g06790</name>
</gene>
<dbReference type="AlphaFoldDB" id="Q33AZ2"/>
<dbReference type="InterPro" id="IPR026960">
    <property type="entry name" value="RVT-Znf"/>
</dbReference>
<dbReference type="PANTHER" id="PTHR36617">
    <property type="entry name" value="PROTEIN, PUTATIVE-RELATED"/>
    <property type="match status" value="1"/>
</dbReference>
<reference evidence="2" key="2">
    <citation type="submission" date="2003-05" db="EMBL/GenBank/DDBJ databases">
        <authorList>
            <person name="Buell C.R."/>
            <person name="Wing R.A."/>
            <person name="McCombie W.R."/>
            <person name="Messing J."/>
            <person name="Yuan Q."/>
            <person name="Ouyang S."/>
        </authorList>
    </citation>
    <scope>NUCLEOTIDE SEQUENCE</scope>
</reference>
<dbReference type="PANTHER" id="PTHR36617:SF5">
    <property type="entry name" value="OS05G0421675 PROTEIN"/>
    <property type="match status" value="1"/>
</dbReference>
<protein>
    <recommendedName>
        <fullName evidence="1">Reverse transcriptase zinc-binding domain-containing protein</fullName>
    </recommendedName>
</protein>
<name>Q33AZ2_ORYSJ</name>
<sequence>MGIEEIKMKTQGYIRDDVKFRGEGQLLRGGEEGDVPRLRQGLENGFISNASPAMLCPMHQERLTNKEVDEMIHETGGGRWINYKEFEVHNGRNAFFWKDVWCDRVPLKVLFPDLYEISYDQGATVNDLYEGGGWKLDFRRNLNPMKERVKDTDMWEIWKSKLPLKVKHFLYLVGRGRLPCAEQLVKRKWKVVMNSKWCALLKEEDWELLGRWCEAIRMQLIQVRPQVLPTSL</sequence>
<evidence type="ECO:0000259" key="1">
    <source>
        <dbReference type="Pfam" id="PF13966"/>
    </source>
</evidence>